<comment type="caution">
    <text evidence="1">The sequence shown here is derived from an EMBL/GenBank/DDBJ whole genome shotgun (WGS) entry which is preliminary data.</text>
</comment>
<evidence type="ECO:0000313" key="1">
    <source>
        <dbReference type="EMBL" id="EJX10877.1"/>
    </source>
</evidence>
<accession>J9GR44</accession>
<proteinExistence type="predicted"/>
<protein>
    <submittedName>
        <fullName evidence="1">Uncharacterized protein</fullName>
    </submittedName>
</protein>
<organism evidence="1">
    <name type="scientific">gut metagenome</name>
    <dbReference type="NCBI Taxonomy" id="749906"/>
    <lineage>
        <taxon>unclassified sequences</taxon>
        <taxon>metagenomes</taxon>
        <taxon>organismal metagenomes</taxon>
    </lineage>
</organism>
<name>J9GR44_9ZZZZ</name>
<gene>
    <name evidence="1" type="ORF">EVA_00423</name>
</gene>
<feature type="non-terminal residue" evidence="1">
    <location>
        <position position="1"/>
    </location>
</feature>
<dbReference type="AlphaFoldDB" id="J9GR44"/>
<sequence length="28" mass="3167">GKQVLKHDPTASVAQYVLEQELLKVQMI</sequence>
<dbReference type="EMBL" id="AMCI01000015">
    <property type="protein sequence ID" value="EJX10877.1"/>
    <property type="molecule type" value="Genomic_DNA"/>
</dbReference>
<reference evidence="1" key="1">
    <citation type="journal article" date="2012" name="PLoS ONE">
        <title>Gene sets for utilization of primary and secondary nutrition supplies in the distal gut of endangered iberian lynx.</title>
        <authorList>
            <person name="Alcaide M."/>
            <person name="Messina E."/>
            <person name="Richter M."/>
            <person name="Bargiela R."/>
            <person name="Peplies J."/>
            <person name="Huws S.A."/>
            <person name="Newbold C.J."/>
            <person name="Golyshin P.N."/>
            <person name="Simon M.A."/>
            <person name="Lopez G."/>
            <person name="Yakimov M.M."/>
            <person name="Ferrer M."/>
        </authorList>
    </citation>
    <scope>NUCLEOTIDE SEQUENCE</scope>
</reference>